<dbReference type="Gene3D" id="6.10.340.10">
    <property type="match status" value="1"/>
</dbReference>
<dbReference type="SUPFAM" id="SSF58104">
    <property type="entry name" value="Methyl-accepting chemotaxis protein (MCP) signaling domain"/>
    <property type="match status" value="1"/>
</dbReference>
<dbReference type="SUPFAM" id="SSF103190">
    <property type="entry name" value="Sensory domain-like"/>
    <property type="match status" value="1"/>
</dbReference>
<keyword evidence="6 11" id="KW-1133">Transmembrane helix</keyword>
<evidence type="ECO:0000256" key="8">
    <source>
        <dbReference type="ARBA" id="ARBA00023224"/>
    </source>
</evidence>
<dbReference type="Proteomes" id="UP001225034">
    <property type="component" value="Unassembled WGS sequence"/>
</dbReference>
<dbReference type="Pfam" id="PF00672">
    <property type="entry name" value="HAMP"/>
    <property type="match status" value="1"/>
</dbReference>
<keyword evidence="3" id="KW-0488">Methylation</keyword>
<dbReference type="InterPro" id="IPR003660">
    <property type="entry name" value="HAMP_dom"/>
</dbReference>
<evidence type="ECO:0000313" key="14">
    <source>
        <dbReference type="EMBL" id="MDQ0209030.1"/>
    </source>
</evidence>
<evidence type="ECO:0000256" key="5">
    <source>
        <dbReference type="ARBA" id="ARBA00022692"/>
    </source>
</evidence>
<evidence type="ECO:0000256" key="4">
    <source>
        <dbReference type="ARBA" id="ARBA00022500"/>
    </source>
</evidence>
<dbReference type="Gene3D" id="3.30.450.20">
    <property type="entry name" value="PAS domain"/>
    <property type="match status" value="1"/>
</dbReference>
<dbReference type="PANTHER" id="PTHR32089">
    <property type="entry name" value="METHYL-ACCEPTING CHEMOTAXIS PROTEIN MCPB"/>
    <property type="match status" value="1"/>
</dbReference>
<evidence type="ECO:0000256" key="9">
    <source>
        <dbReference type="ARBA" id="ARBA00029447"/>
    </source>
</evidence>
<dbReference type="RefSeq" id="WP_306985579.1">
    <property type="nucleotide sequence ID" value="NZ_JAUSUA010000008.1"/>
</dbReference>
<evidence type="ECO:0000256" key="7">
    <source>
        <dbReference type="ARBA" id="ARBA00023136"/>
    </source>
</evidence>
<accession>A0ABT9YME7</accession>
<dbReference type="Pfam" id="PF00015">
    <property type="entry name" value="MCPsignal"/>
    <property type="match status" value="1"/>
</dbReference>
<dbReference type="CDD" id="cd11386">
    <property type="entry name" value="MCP_signal"/>
    <property type="match status" value="1"/>
</dbReference>
<dbReference type="EMBL" id="JAUSUA010000008">
    <property type="protein sequence ID" value="MDQ0209030.1"/>
    <property type="molecule type" value="Genomic_DNA"/>
</dbReference>
<dbReference type="CDD" id="cd12912">
    <property type="entry name" value="PDC2_MCP_like"/>
    <property type="match status" value="1"/>
</dbReference>
<evidence type="ECO:0000256" key="10">
    <source>
        <dbReference type="PROSITE-ProRule" id="PRU00284"/>
    </source>
</evidence>
<comment type="caution">
    <text evidence="14">The sequence shown here is derived from an EMBL/GenBank/DDBJ whole genome shotgun (WGS) entry which is preliminary data.</text>
</comment>
<dbReference type="SMART" id="SM00283">
    <property type="entry name" value="MA"/>
    <property type="match status" value="1"/>
</dbReference>
<dbReference type="InterPro" id="IPR033479">
    <property type="entry name" value="dCache_1"/>
</dbReference>
<feature type="domain" description="Methyl-accepting transducer" evidence="12">
    <location>
        <begin position="380"/>
        <end position="630"/>
    </location>
</feature>
<reference evidence="14 15" key="1">
    <citation type="submission" date="2023-07" db="EMBL/GenBank/DDBJ databases">
        <title>Genomic Encyclopedia of Type Strains, Phase IV (KMG-IV): sequencing the most valuable type-strain genomes for metagenomic binning, comparative biology and taxonomic classification.</title>
        <authorList>
            <person name="Goeker M."/>
        </authorList>
    </citation>
    <scope>NUCLEOTIDE SEQUENCE [LARGE SCALE GENOMIC DNA]</scope>
    <source>
        <strain evidence="14 15">DSM 19154</strain>
    </source>
</reference>
<evidence type="ECO:0000259" key="13">
    <source>
        <dbReference type="PROSITE" id="PS50885"/>
    </source>
</evidence>
<dbReference type="SMART" id="SM00304">
    <property type="entry name" value="HAMP"/>
    <property type="match status" value="1"/>
</dbReference>
<evidence type="ECO:0000259" key="12">
    <source>
        <dbReference type="PROSITE" id="PS50111"/>
    </source>
</evidence>
<keyword evidence="5 11" id="KW-0812">Transmembrane</keyword>
<feature type="domain" description="HAMP" evidence="13">
    <location>
        <begin position="307"/>
        <end position="361"/>
    </location>
</feature>
<proteinExistence type="inferred from homology"/>
<dbReference type="InterPro" id="IPR029151">
    <property type="entry name" value="Sensor-like_sf"/>
</dbReference>
<comment type="similarity">
    <text evidence="9">Belongs to the methyl-accepting chemotaxis (MCP) protein family.</text>
</comment>
<dbReference type="InterPro" id="IPR004089">
    <property type="entry name" value="MCPsignal_dom"/>
</dbReference>
<organism evidence="14 15">
    <name type="scientific">Alkalicoccobacillus murimartini</name>
    <dbReference type="NCBI Taxonomy" id="171685"/>
    <lineage>
        <taxon>Bacteria</taxon>
        <taxon>Bacillati</taxon>
        <taxon>Bacillota</taxon>
        <taxon>Bacilli</taxon>
        <taxon>Bacillales</taxon>
        <taxon>Bacillaceae</taxon>
        <taxon>Alkalicoccobacillus</taxon>
    </lineage>
</organism>
<feature type="transmembrane region" description="Helical" evidence="11">
    <location>
        <begin position="21"/>
        <end position="42"/>
    </location>
</feature>
<dbReference type="PANTHER" id="PTHR32089:SF114">
    <property type="entry name" value="METHYL-ACCEPTING CHEMOTAXIS PROTEIN MCPB"/>
    <property type="match status" value="1"/>
</dbReference>
<protein>
    <submittedName>
        <fullName evidence="14">Methyl-accepting chemotaxis protein</fullName>
    </submittedName>
</protein>
<evidence type="ECO:0000313" key="15">
    <source>
        <dbReference type="Proteomes" id="UP001225034"/>
    </source>
</evidence>
<comment type="subcellular location">
    <subcellularLocation>
        <location evidence="1">Cell membrane</location>
        <topology evidence="1">Multi-pass membrane protein</topology>
    </subcellularLocation>
</comment>
<evidence type="ECO:0000256" key="11">
    <source>
        <dbReference type="SAM" id="Phobius"/>
    </source>
</evidence>
<dbReference type="CDD" id="cd18773">
    <property type="entry name" value="PDC1_HK_sensor"/>
    <property type="match status" value="1"/>
</dbReference>
<evidence type="ECO:0000256" key="3">
    <source>
        <dbReference type="ARBA" id="ARBA00022481"/>
    </source>
</evidence>
<name>A0ABT9YME7_9BACI</name>
<evidence type="ECO:0000256" key="6">
    <source>
        <dbReference type="ARBA" id="ARBA00022989"/>
    </source>
</evidence>
<keyword evidence="8 10" id="KW-0807">Transducer</keyword>
<dbReference type="PROSITE" id="PS50111">
    <property type="entry name" value="CHEMOTAXIS_TRANSDUC_2"/>
    <property type="match status" value="1"/>
</dbReference>
<keyword evidence="2" id="KW-1003">Cell membrane</keyword>
<keyword evidence="7 11" id="KW-0472">Membrane</keyword>
<dbReference type="CDD" id="cd06225">
    <property type="entry name" value="HAMP"/>
    <property type="match status" value="1"/>
</dbReference>
<keyword evidence="15" id="KW-1185">Reference proteome</keyword>
<evidence type="ECO:0000256" key="1">
    <source>
        <dbReference type="ARBA" id="ARBA00004651"/>
    </source>
</evidence>
<gene>
    <name evidence="14" type="ORF">J2S05_003865</name>
</gene>
<dbReference type="Pfam" id="PF02743">
    <property type="entry name" value="dCache_1"/>
    <property type="match status" value="1"/>
</dbReference>
<dbReference type="Gene3D" id="1.10.287.950">
    <property type="entry name" value="Methyl-accepting chemotaxis protein"/>
    <property type="match status" value="1"/>
</dbReference>
<keyword evidence="4" id="KW-0145">Chemotaxis</keyword>
<dbReference type="PROSITE" id="PS50885">
    <property type="entry name" value="HAMP"/>
    <property type="match status" value="1"/>
</dbReference>
<feature type="transmembrane region" description="Helical" evidence="11">
    <location>
        <begin position="283"/>
        <end position="306"/>
    </location>
</feature>
<sequence>MNNIRRRNNFSFLETSLKTKLILSFLLILIVPSLMIASISFFSASQNVDQQLESAAEESLAIIDHTIDNFIMTQQENIHYLADTSDVSTFLEGDAPGQRVLLDDFQDSRSNVELTFVGTEEGHFMQSPVNPPADPGYDPRVRPWYQLAQEQSGQIVITPPYVSASTDSVVTTIAKTTEDGLGVAGIDITLNAITDMLSTITIGNEGFVFLLDAENHYISHPTETIGELASEEFLTFQETEKGRLGYTYNGDATTLNYVTNAETGWKIVAVSLDKEVGEATHPILVTSAIVTLASILIGMVIVILLLRSITRPLEKLTSSAERMSEGDLSVTFEASSNQKNEINRLSGAFETMRHSLSTMISHVQDKSQYVASSSEELAASADENTKATEQISEDVQEMAQKVDRQKDLIHRGNMATEKMKESVSSVTQRSQTVLKNTIQATHAVEDGHTAISSSIQQMHQVKQTVEELSTSVTGLGHRATEVNKVIDEITGIAEQTNLLALNAAIEAARAGEQGKGFAVVAEQVRKLAEQSAESTKVIKTILHSIQQETNQTTHKMQESTEQVQKGIEVVNNAGDTFSVVKQFIQSVSQEVNDVYEETKHLDSGTNQFIKTFEEIATIAELTAANSENVTASTEEQLASMQEISASVTILSNLAEELQELALQFELNKE</sequence>
<evidence type="ECO:0000256" key="2">
    <source>
        <dbReference type="ARBA" id="ARBA00022475"/>
    </source>
</evidence>